<proteinExistence type="predicted"/>
<evidence type="ECO:0000313" key="2">
    <source>
        <dbReference type="Proteomes" id="UP000006657"/>
    </source>
</evidence>
<sequence length="43" mass="5069">MTIFGLCKIFTYTSNLIHLNIVNLKYSNTTINRLDWNDMFSLV</sequence>
<keyword evidence="2" id="KW-1185">Reference proteome</keyword>
<gene>
    <name evidence="1" type="ordered locus">Odosp_0057</name>
</gene>
<dbReference type="Proteomes" id="UP000006657">
    <property type="component" value="Chromosome"/>
</dbReference>
<dbReference type="PaxDb" id="709991-Odosp_0057"/>
<organism evidence="1 2">
    <name type="scientific">Odoribacter splanchnicus (strain ATCC 29572 / DSM 20712 / CIP 104287 / JCM 15291 / NCTC 10825 / 1651/6)</name>
    <name type="common">Bacteroides splanchnicus</name>
    <dbReference type="NCBI Taxonomy" id="709991"/>
    <lineage>
        <taxon>Bacteria</taxon>
        <taxon>Pseudomonadati</taxon>
        <taxon>Bacteroidota</taxon>
        <taxon>Bacteroidia</taxon>
        <taxon>Bacteroidales</taxon>
        <taxon>Odoribacteraceae</taxon>
        <taxon>Odoribacter</taxon>
    </lineage>
</organism>
<dbReference type="HOGENOM" id="CLU_3236820_0_0_10"/>
<name>F9ZC32_ODOSD</name>
<dbReference type="KEGG" id="osp:Odosp_0057"/>
<dbReference type="EMBL" id="CP002544">
    <property type="protein sequence ID" value="ADY31172.1"/>
    <property type="molecule type" value="Genomic_DNA"/>
</dbReference>
<dbReference type="AlphaFoldDB" id="F9ZC32"/>
<reference evidence="1 2" key="1">
    <citation type="journal article" date="2011" name="Stand. Genomic Sci.">
        <title>Complete genome sequence of Odoribacter splanchnicus type strain (1651/6).</title>
        <authorList>
            <consortium name="US DOE Joint Genome Institute (JGI-PGF)"/>
            <person name="Goker M."/>
            <person name="Gronow S."/>
            <person name="Zeytun A."/>
            <person name="Nolan M."/>
            <person name="Lucas S."/>
            <person name="Lapidus A."/>
            <person name="Hammon N."/>
            <person name="Deshpande S."/>
            <person name="Cheng J.F."/>
            <person name="Pitluck S."/>
            <person name="Liolios K."/>
            <person name="Pagani I."/>
            <person name="Ivanova N."/>
            <person name="Mavromatis K."/>
            <person name="Ovchinikova G."/>
            <person name="Pati A."/>
            <person name="Tapia R."/>
            <person name="Han C."/>
            <person name="Goodwin L."/>
            <person name="Chen A."/>
            <person name="Palaniappan K."/>
            <person name="Land M."/>
            <person name="Hauser L."/>
            <person name="Jeffries C.D."/>
            <person name="Brambilla E.M."/>
            <person name="Rohde M."/>
            <person name="Detter J.C."/>
            <person name="Woyke T."/>
            <person name="Bristow J."/>
            <person name="Markowitz V."/>
            <person name="Hugenholtz P."/>
            <person name="Eisen J.A."/>
            <person name="Kyrpides N.C."/>
            <person name="Klenk H.P."/>
        </authorList>
    </citation>
    <scope>NUCLEOTIDE SEQUENCE [LARGE SCALE GENOMIC DNA]</scope>
    <source>
        <strain evidence="2">ATCC 29572 / DSM 20712 / JCM 15291 / NCTC 10825 / 1651/6</strain>
    </source>
</reference>
<accession>F9ZC32</accession>
<protein>
    <submittedName>
        <fullName evidence="1">Uncharacterized protein</fullName>
    </submittedName>
</protein>
<evidence type="ECO:0000313" key="1">
    <source>
        <dbReference type="EMBL" id="ADY31172.1"/>
    </source>
</evidence>